<dbReference type="eggNOG" id="COG3113">
    <property type="taxonomic scope" value="Bacteria"/>
</dbReference>
<dbReference type="OrthoDB" id="5687860at2"/>
<reference evidence="2 3" key="1">
    <citation type="submission" date="2011-01" db="EMBL/GenBank/DDBJ databases">
        <title>Complete sequence of Pseudoxanthomonas suwonensis 11-1.</title>
        <authorList>
            <consortium name="US DOE Joint Genome Institute"/>
            <person name="Lucas S."/>
            <person name="Copeland A."/>
            <person name="Lapidus A."/>
            <person name="Cheng J.-F."/>
            <person name="Goodwin L."/>
            <person name="Pitluck S."/>
            <person name="Teshima H."/>
            <person name="Detter J.C."/>
            <person name="Han C."/>
            <person name="Tapia R."/>
            <person name="Land M."/>
            <person name="Hauser L."/>
            <person name="Kyrpides N."/>
            <person name="Ivanova N."/>
            <person name="Ovchinnikova G."/>
            <person name="Siebers A.K."/>
            <person name="Allgaier M."/>
            <person name="Thelen M.P."/>
            <person name="Hugenholtz P."/>
            <person name="Gladden J."/>
            <person name="Woyke T."/>
        </authorList>
    </citation>
    <scope>NUCLEOTIDE SEQUENCE [LARGE SCALE GENOMIC DNA]</scope>
    <source>
        <strain evidence="3">11-1</strain>
    </source>
</reference>
<evidence type="ECO:0000259" key="1">
    <source>
        <dbReference type="PROSITE" id="PS50801"/>
    </source>
</evidence>
<dbReference type="PROSITE" id="PS50801">
    <property type="entry name" value="STAS"/>
    <property type="match status" value="1"/>
</dbReference>
<dbReference type="AlphaFoldDB" id="E6WXL4"/>
<dbReference type="KEGG" id="psu:Psesu_3057"/>
<dbReference type="PANTHER" id="PTHR35849:SF1">
    <property type="entry name" value="INTERMEMBRANE PHOSPHOLIPID TRANSPORT SYSTEM BINDING PROTEIN MLAB"/>
    <property type="match status" value="1"/>
</dbReference>
<dbReference type="Pfam" id="PF13466">
    <property type="entry name" value="STAS_2"/>
    <property type="match status" value="1"/>
</dbReference>
<keyword evidence="3" id="KW-1185">Reference proteome</keyword>
<dbReference type="InterPro" id="IPR036513">
    <property type="entry name" value="STAS_dom_sf"/>
</dbReference>
<evidence type="ECO:0000313" key="2">
    <source>
        <dbReference type="EMBL" id="ADV28880.1"/>
    </source>
</evidence>
<dbReference type="InterPro" id="IPR058548">
    <property type="entry name" value="MlaB-like_STAS"/>
</dbReference>
<dbReference type="EMBL" id="CP002446">
    <property type="protein sequence ID" value="ADV28880.1"/>
    <property type="molecule type" value="Genomic_DNA"/>
</dbReference>
<dbReference type="Proteomes" id="UP000008632">
    <property type="component" value="Chromosome"/>
</dbReference>
<dbReference type="Gene3D" id="3.30.750.24">
    <property type="entry name" value="STAS domain"/>
    <property type="match status" value="1"/>
</dbReference>
<gene>
    <name evidence="2" type="ordered locus">Psesu_3057</name>
</gene>
<feature type="domain" description="STAS" evidence="1">
    <location>
        <begin position="16"/>
        <end position="72"/>
    </location>
</feature>
<dbReference type="RefSeq" id="WP_013536705.1">
    <property type="nucleotide sequence ID" value="NC_014924.1"/>
</dbReference>
<protein>
    <recommendedName>
        <fullName evidence="1">STAS domain-containing protein</fullName>
    </recommendedName>
</protein>
<name>E6WXL4_PSEUU</name>
<dbReference type="InterPro" id="IPR002645">
    <property type="entry name" value="STAS_dom"/>
</dbReference>
<dbReference type="STRING" id="743721.Psesu_3057"/>
<accession>E6WXL4</accession>
<proteinExistence type="predicted"/>
<dbReference type="SUPFAM" id="SSF52091">
    <property type="entry name" value="SpoIIaa-like"/>
    <property type="match status" value="1"/>
</dbReference>
<organism evidence="2 3">
    <name type="scientific">Pseudoxanthomonas suwonensis (strain 11-1)</name>
    <dbReference type="NCBI Taxonomy" id="743721"/>
    <lineage>
        <taxon>Bacteria</taxon>
        <taxon>Pseudomonadati</taxon>
        <taxon>Pseudomonadota</taxon>
        <taxon>Gammaproteobacteria</taxon>
        <taxon>Lysobacterales</taxon>
        <taxon>Lysobacteraceae</taxon>
        <taxon>Pseudoxanthomonas</taxon>
    </lineage>
</organism>
<evidence type="ECO:0000313" key="3">
    <source>
        <dbReference type="Proteomes" id="UP000008632"/>
    </source>
</evidence>
<dbReference type="HOGENOM" id="CLU_115403_13_4_6"/>
<sequence>MARAEESASARREGEVLHLEGRLDRAAVVALWPRLQPLVDGARTLELGAIQSLDSAGLALLAETAARMRASGPVQVGGDAPGLAELRAAYRLDPQLNYAGAPP</sequence>
<dbReference type="PANTHER" id="PTHR35849">
    <property type="entry name" value="BLR2341 PROTEIN"/>
    <property type="match status" value="1"/>
</dbReference>
<dbReference type="InterPro" id="IPR052746">
    <property type="entry name" value="MlaB_ABC_Transporter"/>
</dbReference>